<evidence type="ECO:0000256" key="6">
    <source>
        <dbReference type="ARBA" id="ARBA00023125"/>
    </source>
</evidence>
<keyword evidence="3" id="KW-0677">Repeat</keyword>
<evidence type="ECO:0000259" key="9">
    <source>
        <dbReference type="PROSITE" id="PS50157"/>
    </source>
</evidence>
<dbReference type="OrthoDB" id="10260596at2759"/>
<organism evidence="10 11">
    <name type="scientific">Aphis craccivora</name>
    <name type="common">Cowpea aphid</name>
    <dbReference type="NCBI Taxonomy" id="307492"/>
    <lineage>
        <taxon>Eukaryota</taxon>
        <taxon>Metazoa</taxon>
        <taxon>Ecdysozoa</taxon>
        <taxon>Arthropoda</taxon>
        <taxon>Hexapoda</taxon>
        <taxon>Insecta</taxon>
        <taxon>Pterygota</taxon>
        <taxon>Neoptera</taxon>
        <taxon>Paraneoptera</taxon>
        <taxon>Hemiptera</taxon>
        <taxon>Sternorrhyncha</taxon>
        <taxon>Aphidomorpha</taxon>
        <taxon>Aphidoidea</taxon>
        <taxon>Aphididae</taxon>
        <taxon>Aphidini</taxon>
        <taxon>Aphis</taxon>
        <taxon>Aphis</taxon>
    </lineage>
</organism>
<keyword evidence="5" id="KW-0862">Zinc</keyword>
<keyword evidence="6" id="KW-0238">DNA-binding</keyword>
<evidence type="ECO:0000256" key="7">
    <source>
        <dbReference type="ARBA" id="ARBA00023242"/>
    </source>
</evidence>
<dbReference type="GO" id="GO:0005634">
    <property type="term" value="C:nucleus"/>
    <property type="evidence" value="ECO:0007669"/>
    <property type="project" value="UniProtKB-SubCell"/>
</dbReference>
<dbReference type="InterPro" id="IPR013087">
    <property type="entry name" value="Znf_C2H2_type"/>
</dbReference>
<evidence type="ECO:0000256" key="8">
    <source>
        <dbReference type="PROSITE-ProRule" id="PRU00042"/>
    </source>
</evidence>
<dbReference type="PROSITE" id="PS50157">
    <property type="entry name" value="ZINC_FINGER_C2H2_2"/>
    <property type="match status" value="5"/>
</dbReference>
<dbReference type="GO" id="GO:0008270">
    <property type="term" value="F:zinc ion binding"/>
    <property type="evidence" value="ECO:0007669"/>
    <property type="project" value="UniProtKB-KW"/>
</dbReference>
<keyword evidence="4 8" id="KW-0863">Zinc-finger</keyword>
<evidence type="ECO:0000256" key="5">
    <source>
        <dbReference type="ARBA" id="ARBA00022833"/>
    </source>
</evidence>
<dbReference type="PROSITE" id="PS00028">
    <property type="entry name" value="ZINC_FINGER_C2H2_1"/>
    <property type="match status" value="6"/>
</dbReference>
<dbReference type="GO" id="GO:0003677">
    <property type="term" value="F:DNA binding"/>
    <property type="evidence" value="ECO:0007669"/>
    <property type="project" value="UniProtKB-KW"/>
</dbReference>
<feature type="domain" description="C2H2-type" evidence="9">
    <location>
        <begin position="346"/>
        <end position="374"/>
    </location>
</feature>
<dbReference type="Gene3D" id="3.30.160.60">
    <property type="entry name" value="Classic Zinc Finger"/>
    <property type="match status" value="4"/>
</dbReference>
<dbReference type="Proteomes" id="UP000478052">
    <property type="component" value="Unassembled WGS sequence"/>
</dbReference>
<feature type="domain" description="C2H2-type" evidence="9">
    <location>
        <begin position="262"/>
        <end position="291"/>
    </location>
</feature>
<evidence type="ECO:0000256" key="2">
    <source>
        <dbReference type="ARBA" id="ARBA00022723"/>
    </source>
</evidence>
<dbReference type="SMART" id="SM00355">
    <property type="entry name" value="ZnF_C2H2"/>
    <property type="match status" value="10"/>
</dbReference>
<dbReference type="SUPFAM" id="SSF57667">
    <property type="entry name" value="beta-beta-alpha zinc fingers"/>
    <property type="match status" value="2"/>
</dbReference>
<comment type="caution">
    <text evidence="10">The sequence shown here is derived from an EMBL/GenBank/DDBJ whole genome shotgun (WGS) entry which is preliminary data.</text>
</comment>
<evidence type="ECO:0000313" key="11">
    <source>
        <dbReference type="Proteomes" id="UP000478052"/>
    </source>
</evidence>
<dbReference type="AlphaFoldDB" id="A0A6G0YC01"/>
<sequence length="545" mass="64211">MNVESNDDTYYLRRKSRRAEECRSNDDSMFAAQTYLSVDQRTDCGSTSMMEDKQYWCEQWVLAHREGNVPEEKKYVAKKCVVTNNSDDTESYKSSLDLSNLKEYKMQQPRKKKLDLDQVKMSYCCRWGDCDYEISSLKDYLQHVGEHVDYLWTEEWQSNKEKWFSCLWNNCTFQSNCEMKSTTHVNFHAYHTQLKCVGLAVISLCEIPGCKLNSDGANILPDLPSEFECNWKNCNDRFECMQYYAYHVAQHLEVTEFKNSNFICPWTDCTLQFSARYRLVDHLKSHTQEKSCACPNCGIMFATYTKLKDHCRQSNKDKSNQCKFCKKTFSCERLLKQHVRLHINYFKCHQCDASFSRAIQLSTHIRYRHLNIKPFGCHLCQSKFVRKVDLSTHLRKHASGPLFKCSKDGCDFSCRSEYTMRKHIGVEHYNAEELYKYYCHMCGDLFLRGSFLTKHLKTDHNFHKPAGLKRFRYIEDDDGYYKLQTSRYECLDIQEQKKIKLINPKKVVVKKKSHTTCNDKQAIEFVVDILSYTSDTSDDDNGDIE</sequence>
<evidence type="ECO:0000256" key="3">
    <source>
        <dbReference type="ARBA" id="ARBA00022737"/>
    </source>
</evidence>
<feature type="domain" description="C2H2-type" evidence="9">
    <location>
        <begin position="320"/>
        <end position="342"/>
    </location>
</feature>
<feature type="domain" description="C2H2-type" evidence="9">
    <location>
        <begin position="437"/>
        <end position="465"/>
    </location>
</feature>
<keyword evidence="11" id="KW-1185">Reference proteome</keyword>
<evidence type="ECO:0000313" key="10">
    <source>
        <dbReference type="EMBL" id="KAF0753060.1"/>
    </source>
</evidence>
<gene>
    <name evidence="10" type="ORF">FWK35_00017542</name>
</gene>
<dbReference type="PANTHER" id="PTHR16515">
    <property type="entry name" value="PR DOMAIN ZINC FINGER PROTEIN"/>
    <property type="match status" value="1"/>
</dbReference>
<name>A0A6G0YC01_APHCR</name>
<dbReference type="GO" id="GO:0010468">
    <property type="term" value="P:regulation of gene expression"/>
    <property type="evidence" value="ECO:0007669"/>
    <property type="project" value="TreeGrafter"/>
</dbReference>
<dbReference type="Pfam" id="PF00096">
    <property type="entry name" value="zf-C2H2"/>
    <property type="match status" value="1"/>
</dbReference>
<accession>A0A6G0YC01</accession>
<evidence type="ECO:0000256" key="4">
    <source>
        <dbReference type="ARBA" id="ARBA00022771"/>
    </source>
</evidence>
<comment type="subcellular location">
    <subcellularLocation>
        <location evidence="1">Nucleus</location>
    </subcellularLocation>
</comment>
<keyword evidence="7" id="KW-0539">Nucleus</keyword>
<feature type="domain" description="C2H2-type" evidence="9">
    <location>
        <begin position="375"/>
        <end position="398"/>
    </location>
</feature>
<protein>
    <submittedName>
        <fullName evidence="10">Histone H4 transcription factor-like</fullName>
    </submittedName>
</protein>
<reference evidence="10 11" key="1">
    <citation type="submission" date="2019-08" db="EMBL/GenBank/DDBJ databases">
        <title>Whole genome of Aphis craccivora.</title>
        <authorList>
            <person name="Voronova N.V."/>
            <person name="Shulinski R.S."/>
            <person name="Bandarenka Y.V."/>
            <person name="Zhorov D.G."/>
            <person name="Warner D."/>
        </authorList>
    </citation>
    <scope>NUCLEOTIDE SEQUENCE [LARGE SCALE GENOMIC DNA]</scope>
    <source>
        <strain evidence="10">180601</strain>
        <tissue evidence="10">Whole Body</tissue>
    </source>
</reference>
<dbReference type="InterPro" id="IPR036236">
    <property type="entry name" value="Znf_C2H2_sf"/>
</dbReference>
<evidence type="ECO:0000256" key="1">
    <source>
        <dbReference type="ARBA" id="ARBA00004123"/>
    </source>
</evidence>
<dbReference type="InterPro" id="IPR050331">
    <property type="entry name" value="Zinc_finger"/>
</dbReference>
<proteinExistence type="predicted"/>
<dbReference type="PANTHER" id="PTHR16515:SF49">
    <property type="entry name" value="GASTRULA ZINC FINGER PROTEIN XLCGF49.1-LIKE-RELATED"/>
    <property type="match status" value="1"/>
</dbReference>
<keyword evidence="2" id="KW-0479">Metal-binding</keyword>
<dbReference type="EMBL" id="VUJU01004848">
    <property type="protein sequence ID" value="KAF0753060.1"/>
    <property type="molecule type" value="Genomic_DNA"/>
</dbReference>